<organism evidence="2 3">
    <name type="scientific">Alcanivorax hongdengensis A-11-3</name>
    <dbReference type="NCBI Taxonomy" id="1177179"/>
    <lineage>
        <taxon>Bacteria</taxon>
        <taxon>Pseudomonadati</taxon>
        <taxon>Pseudomonadota</taxon>
        <taxon>Gammaproteobacteria</taxon>
        <taxon>Oceanospirillales</taxon>
        <taxon>Alcanivoracaceae</taxon>
        <taxon>Alcanivorax</taxon>
    </lineage>
</organism>
<proteinExistence type="predicted"/>
<dbReference type="PATRIC" id="fig|1177179.3.peg.3147"/>
<name>L0WA77_9GAMM</name>
<dbReference type="InterPro" id="IPR009241">
    <property type="entry name" value="HigB-like"/>
</dbReference>
<reference evidence="2 3" key="1">
    <citation type="journal article" date="2012" name="J. Bacteriol.">
        <title>Genome Sequence of the Alkane-Degrading Bacterium Alcanivorax hongdengensis Type Strain A-11-3.</title>
        <authorList>
            <person name="Lai Q."/>
            <person name="Shao Z."/>
        </authorList>
    </citation>
    <scope>NUCLEOTIDE SEQUENCE [LARGE SCALE GENOMIC DNA]</scope>
    <source>
        <strain evidence="2 3">A-11-3</strain>
    </source>
</reference>
<dbReference type="Pfam" id="PF05973">
    <property type="entry name" value="Gp49"/>
    <property type="match status" value="1"/>
</dbReference>
<accession>L0WA77</accession>
<keyword evidence="3" id="KW-1185">Reference proteome</keyword>
<gene>
    <name evidence="2" type="ORF">A11A3_15990</name>
</gene>
<evidence type="ECO:0000256" key="1">
    <source>
        <dbReference type="SAM" id="MobiDB-lite"/>
    </source>
</evidence>
<dbReference type="Proteomes" id="UP000010164">
    <property type="component" value="Unassembled WGS sequence"/>
</dbReference>
<evidence type="ECO:0008006" key="4">
    <source>
        <dbReference type="Google" id="ProtNLM"/>
    </source>
</evidence>
<protein>
    <recommendedName>
        <fullName evidence="4">Type II toxin-antitoxin system RelE/ParE family toxin</fullName>
    </recommendedName>
</protein>
<feature type="region of interest" description="Disordered" evidence="1">
    <location>
        <begin position="96"/>
        <end position="122"/>
    </location>
</feature>
<dbReference type="STRING" id="1177179.A11A3_15990"/>
<dbReference type="RefSeq" id="WP_008930363.1">
    <property type="nucleotide sequence ID" value="NZ_AMRJ01000040.1"/>
</dbReference>
<dbReference type="AlphaFoldDB" id="L0WA77"/>
<sequence length="122" mass="13996">MKRISAFFFATEGGSEPVRQWLVELGNPDKRIIGEDIKVIEFGWPRDYHPPSLVKNLDGAVCEVRSNISDKRIARVLFAVIGSEMILLHGFIKKSQKTPKPDLDLAKDRLKQYQRSHRHGKK</sequence>
<feature type="compositionally biased region" description="Basic and acidic residues" evidence="1">
    <location>
        <begin position="99"/>
        <end position="111"/>
    </location>
</feature>
<dbReference type="eggNOG" id="COG4679">
    <property type="taxonomic scope" value="Bacteria"/>
</dbReference>
<comment type="caution">
    <text evidence="2">The sequence shown here is derived from an EMBL/GenBank/DDBJ whole genome shotgun (WGS) entry which is preliminary data.</text>
</comment>
<dbReference type="OrthoDB" id="3233388at2"/>
<dbReference type="EMBL" id="AMRJ01000040">
    <property type="protein sequence ID" value="EKF72982.1"/>
    <property type="molecule type" value="Genomic_DNA"/>
</dbReference>
<feature type="compositionally biased region" description="Basic residues" evidence="1">
    <location>
        <begin position="112"/>
        <end position="122"/>
    </location>
</feature>
<evidence type="ECO:0000313" key="3">
    <source>
        <dbReference type="Proteomes" id="UP000010164"/>
    </source>
</evidence>
<evidence type="ECO:0000313" key="2">
    <source>
        <dbReference type="EMBL" id="EKF72982.1"/>
    </source>
</evidence>